<gene>
    <name evidence="3" type="ORF">TGP89_234530</name>
</gene>
<feature type="transmembrane region" description="Helical" evidence="2">
    <location>
        <begin position="49"/>
        <end position="67"/>
    </location>
</feature>
<evidence type="ECO:0000313" key="3">
    <source>
        <dbReference type="EMBL" id="KFG37451.1"/>
    </source>
</evidence>
<evidence type="ECO:0000256" key="2">
    <source>
        <dbReference type="SAM" id="Phobius"/>
    </source>
</evidence>
<accession>A0A086JZ83</accession>
<proteinExistence type="predicted"/>
<keyword evidence="2 3" id="KW-0812">Transmembrane</keyword>
<sequence>MEKMSVSLKALCLAPFNASDFKAAVFGGLFGGLASFLVTHLLLELTFSPFFSVFFAILLASIAGLVIQRALAIDPPVPPPALGFADEDDSLDLDPDTSLHSLLAARLGRGPAPDAAPLSDNAWTGRTGSSGPGGRGNAADAKQMSTEEFLNDDEEEGAMLFGHNALVA</sequence>
<dbReference type="EMBL" id="AEYI02001438">
    <property type="protein sequence ID" value="KFG37451.1"/>
    <property type="molecule type" value="Genomic_DNA"/>
</dbReference>
<comment type="caution">
    <text evidence="3">The sequence shown here is derived from an EMBL/GenBank/DDBJ whole genome shotgun (WGS) entry which is preliminary data.</text>
</comment>
<protein>
    <submittedName>
        <fullName evidence="3">Putative transmembrane protein</fullName>
    </submittedName>
</protein>
<dbReference type="VEuPathDB" id="ToxoDB:TGP89_234530"/>
<organism evidence="3 4">
    <name type="scientific">Toxoplasma gondii p89</name>
    <dbReference type="NCBI Taxonomy" id="943119"/>
    <lineage>
        <taxon>Eukaryota</taxon>
        <taxon>Sar</taxon>
        <taxon>Alveolata</taxon>
        <taxon>Apicomplexa</taxon>
        <taxon>Conoidasida</taxon>
        <taxon>Coccidia</taxon>
        <taxon>Eucoccidiorida</taxon>
        <taxon>Eimeriorina</taxon>
        <taxon>Sarcocystidae</taxon>
        <taxon>Toxoplasma</taxon>
    </lineage>
</organism>
<keyword evidence="2" id="KW-0472">Membrane</keyword>
<reference evidence="3 4" key="1">
    <citation type="submission" date="2014-03" db="EMBL/GenBank/DDBJ databases">
        <authorList>
            <person name="Sibley D."/>
            <person name="Venepally P."/>
            <person name="Karamycheva S."/>
            <person name="Hadjithomas M."/>
            <person name="Khan A."/>
            <person name="Brunk B."/>
            <person name="Roos D."/>
            <person name="Caler E."/>
            <person name="Lorenzi H."/>
        </authorList>
    </citation>
    <scope>NUCLEOTIDE SEQUENCE [LARGE SCALE GENOMIC DNA]</scope>
    <source>
        <strain evidence="4">p89</strain>
    </source>
</reference>
<name>A0A086JZ83_TOXGO</name>
<keyword evidence="2" id="KW-1133">Transmembrane helix</keyword>
<feature type="transmembrane region" description="Helical" evidence="2">
    <location>
        <begin position="21"/>
        <end position="43"/>
    </location>
</feature>
<dbReference type="AlphaFoldDB" id="A0A086JZ83"/>
<dbReference type="OrthoDB" id="10351792at2759"/>
<evidence type="ECO:0000313" key="4">
    <source>
        <dbReference type="Proteomes" id="UP000028828"/>
    </source>
</evidence>
<dbReference type="Proteomes" id="UP000028828">
    <property type="component" value="Unassembled WGS sequence"/>
</dbReference>
<feature type="region of interest" description="Disordered" evidence="1">
    <location>
        <begin position="111"/>
        <end position="147"/>
    </location>
</feature>
<evidence type="ECO:0000256" key="1">
    <source>
        <dbReference type="SAM" id="MobiDB-lite"/>
    </source>
</evidence>